<keyword evidence="2" id="KW-1185">Reference proteome</keyword>
<reference evidence="1" key="2">
    <citation type="journal article" date="2022" name="New Phytol.">
        <title>Evolutionary transition to the ectomycorrhizal habit in the genomes of a hyperdiverse lineage of mushroom-forming fungi.</title>
        <authorList>
            <person name="Looney B."/>
            <person name="Miyauchi S."/>
            <person name="Morin E."/>
            <person name="Drula E."/>
            <person name="Courty P.E."/>
            <person name="Kohler A."/>
            <person name="Kuo A."/>
            <person name="LaButti K."/>
            <person name="Pangilinan J."/>
            <person name="Lipzen A."/>
            <person name="Riley R."/>
            <person name="Andreopoulos W."/>
            <person name="He G."/>
            <person name="Johnson J."/>
            <person name="Nolan M."/>
            <person name="Tritt A."/>
            <person name="Barry K.W."/>
            <person name="Grigoriev I.V."/>
            <person name="Nagy L.G."/>
            <person name="Hibbett D."/>
            <person name="Henrissat B."/>
            <person name="Matheny P.B."/>
            <person name="Labbe J."/>
            <person name="Martin F.M."/>
        </authorList>
    </citation>
    <scope>NUCLEOTIDE SEQUENCE</scope>
    <source>
        <strain evidence="1">EC-137</strain>
    </source>
</reference>
<name>A0ACB8QZS4_9AGAM</name>
<accession>A0ACB8QZS4</accession>
<evidence type="ECO:0000313" key="1">
    <source>
        <dbReference type="EMBL" id="KAI0037058.1"/>
    </source>
</evidence>
<evidence type="ECO:0000313" key="2">
    <source>
        <dbReference type="Proteomes" id="UP000814128"/>
    </source>
</evidence>
<sequence>ACDQCRKSKCKCERATATEPCKACIMLGTPCTFLGPSRKRGPPKGYIDAIEARLHQTEALIGILLAADDVRAKSLLDDLREDPLAHDIIQRVDNSPYGPAGRSRAESGAGSASSKPESKTKAFLERDSASSGLSPSNEWQDTVSDRLNALAKERGQTISANDADPAPADRPTLSLVSSTTNGADGEQPRQRRRVNGPAARLAPSKADLNGKTSHLEGLESDAEDDALVSEVGQLSLNEERELRFHGKASGLHLLGVKDRVDGRNEGGIWRFPKARVWPPVPNTQQQAVEDDESSVPITLPDAAMQEALLELYFTYVHPSLPVVHKTAFLEAFRQGCVNIGTPPANASPAASPGGISKPRVFISRLLLLVMYSIAARFRSHRSGATTALSPTDGSMWPAGDEYYDTARAILGRTYAAPRVSTCQALLLMGYREVGIGAMAQAWLYIGMAIRMAHDLGLHKKANRWLHDGVSLFTKVELQERRRIWSACIVMDKYVSSYIGRPVYIHECDFDTELPSETEPEELEDWRSKPSTVIVYDPDDHEGEPLPVITIPGRVISCFNASTTLAAITGRIVHAIYAIRAGPGRHAEMLRLEEALEKWYLNLPEHLRFDPATSAQKTPLPPPHVLTLHAGYWTVVILLHRPLCVLPIFSLGSAHDPHLRAISQRNYDLCVQAANHITSIVSLYQEHYCLRRGPVFLCYYIFTAAIMHVITLNAYPDDPQARRGLTSCMHVLRLLDTVWPSALRAWELLHGSKVNVTLNGSDASSLEPSPPAPAPATTSASRQKDRLHKRSAETFLTDDARFFPSASVSSGPRLSYAQSGGHTPSFYASPPSYERWGSSDQPFSDSLSTSGLPQQYSTGFIDRLPPLSTPAQSAGQGTSAARYPQYWNDYAALNPLGVPYGGQDRHQQPQGNAPQSLFGMQEHQYHMYSASGRPLPV</sequence>
<reference evidence="1" key="1">
    <citation type="submission" date="2021-02" db="EMBL/GenBank/DDBJ databases">
        <authorList>
            <consortium name="DOE Joint Genome Institute"/>
            <person name="Ahrendt S."/>
            <person name="Looney B.P."/>
            <person name="Miyauchi S."/>
            <person name="Morin E."/>
            <person name="Drula E."/>
            <person name="Courty P.E."/>
            <person name="Chicoki N."/>
            <person name="Fauchery L."/>
            <person name="Kohler A."/>
            <person name="Kuo A."/>
            <person name="Labutti K."/>
            <person name="Pangilinan J."/>
            <person name="Lipzen A."/>
            <person name="Riley R."/>
            <person name="Andreopoulos W."/>
            <person name="He G."/>
            <person name="Johnson J."/>
            <person name="Barry K.W."/>
            <person name="Grigoriev I.V."/>
            <person name="Nagy L."/>
            <person name="Hibbett D."/>
            <person name="Henrissat B."/>
            <person name="Matheny P.B."/>
            <person name="Labbe J."/>
            <person name="Martin F."/>
        </authorList>
    </citation>
    <scope>NUCLEOTIDE SEQUENCE</scope>
    <source>
        <strain evidence="1">EC-137</strain>
    </source>
</reference>
<proteinExistence type="predicted"/>
<gene>
    <name evidence="1" type="ORF">K488DRAFT_39711</name>
</gene>
<dbReference type="Proteomes" id="UP000814128">
    <property type="component" value="Unassembled WGS sequence"/>
</dbReference>
<comment type="caution">
    <text evidence="1">The sequence shown here is derived from an EMBL/GenBank/DDBJ whole genome shotgun (WGS) entry which is preliminary data.</text>
</comment>
<feature type="non-terminal residue" evidence="1">
    <location>
        <position position="1"/>
    </location>
</feature>
<dbReference type="EMBL" id="MU273466">
    <property type="protein sequence ID" value="KAI0037058.1"/>
    <property type="molecule type" value="Genomic_DNA"/>
</dbReference>
<protein>
    <submittedName>
        <fullName evidence="1">Fungal-specific transcription factor domain-containing protein</fullName>
    </submittedName>
</protein>
<organism evidence="1 2">
    <name type="scientific">Vararia minispora EC-137</name>
    <dbReference type="NCBI Taxonomy" id="1314806"/>
    <lineage>
        <taxon>Eukaryota</taxon>
        <taxon>Fungi</taxon>
        <taxon>Dikarya</taxon>
        <taxon>Basidiomycota</taxon>
        <taxon>Agaricomycotina</taxon>
        <taxon>Agaricomycetes</taxon>
        <taxon>Russulales</taxon>
        <taxon>Lachnocladiaceae</taxon>
        <taxon>Vararia</taxon>
    </lineage>
</organism>